<keyword evidence="2" id="KW-1185">Reference proteome</keyword>
<accession>A0A0C2MSC9</accession>
<protein>
    <submittedName>
        <fullName evidence="1">Uncharacterized protein</fullName>
    </submittedName>
</protein>
<organism evidence="1 2">
    <name type="scientific">Thelohanellus kitauei</name>
    <name type="common">Myxosporean</name>
    <dbReference type="NCBI Taxonomy" id="669202"/>
    <lineage>
        <taxon>Eukaryota</taxon>
        <taxon>Metazoa</taxon>
        <taxon>Cnidaria</taxon>
        <taxon>Myxozoa</taxon>
        <taxon>Myxosporea</taxon>
        <taxon>Bivalvulida</taxon>
        <taxon>Platysporina</taxon>
        <taxon>Myxobolidae</taxon>
        <taxon>Thelohanellus</taxon>
    </lineage>
</organism>
<dbReference type="Proteomes" id="UP000031668">
    <property type="component" value="Unassembled WGS sequence"/>
</dbReference>
<evidence type="ECO:0000313" key="1">
    <source>
        <dbReference type="EMBL" id="KII67110.1"/>
    </source>
</evidence>
<sequence>MASNTMIEDFVLNIQLIESSDKEKWAKGTEWMQKFEESVKTEINCPTKKEAKICGIVAFLYNRIFFLDWHLPQILTDIRLIDVHCSECNSNFAGDQFLLKKAMLFLKELFCDLQSYQGPDGDSLKSEIFQGMEYVDFLIVNFH</sequence>
<name>A0A0C2MSC9_THEKT</name>
<gene>
    <name evidence="1" type="ORF">RF11_00465</name>
</gene>
<proteinExistence type="predicted"/>
<dbReference type="EMBL" id="JWZT01003307">
    <property type="protein sequence ID" value="KII67110.1"/>
    <property type="molecule type" value="Genomic_DNA"/>
</dbReference>
<comment type="caution">
    <text evidence="1">The sequence shown here is derived from an EMBL/GenBank/DDBJ whole genome shotgun (WGS) entry which is preliminary data.</text>
</comment>
<evidence type="ECO:0000313" key="2">
    <source>
        <dbReference type="Proteomes" id="UP000031668"/>
    </source>
</evidence>
<reference evidence="1 2" key="1">
    <citation type="journal article" date="2014" name="Genome Biol. Evol.">
        <title>The genome of the myxosporean Thelohanellus kitauei shows adaptations to nutrient acquisition within its fish host.</title>
        <authorList>
            <person name="Yang Y."/>
            <person name="Xiong J."/>
            <person name="Zhou Z."/>
            <person name="Huo F."/>
            <person name="Miao W."/>
            <person name="Ran C."/>
            <person name="Liu Y."/>
            <person name="Zhang J."/>
            <person name="Feng J."/>
            <person name="Wang M."/>
            <person name="Wang M."/>
            <person name="Wang L."/>
            <person name="Yao B."/>
        </authorList>
    </citation>
    <scope>NUCLEOTIDE SEQUENCE [LARGE SCALE GENOMIC DNA]</scope>
    <source>
        <strain evidence="1">Wuqing</strain>
    </source>
</reference>
<dbReference type="AlphaFoldDB" id="A0A0C2MSC9"/>